<name>A0A3E2NF68_9FIRM</name>
<dbReference type="PROSITE" id="PS50234">
    <property type="entry name" value="VWFA"/>
    <property type="match status" value="1"/>
</dbReference>
<feature type="chain" id="PRO_5017747705" evidence="2">
    <location>
        <begin position="26"/>
        <end position="626"/>
    </location>
</feature>
<dbReference type="RefSeq" id="WP_117416367.1">
    <property type="nucleotide sequence ID" value="NZ_QOHO01000021.1"/>
</dbReference>
<evidence type="ECO:0000256" key="2">
    <source>
        <dbReference type="SAM" id="SignalP"/>
    </source>
</evidence>
<dbReference type="InterPro" id="IPR036465">
    <property type="entry name" value="vWFA_dom_sf"/>
</dbReference>
<evidence type="ECO:0000256" key="1">
    <source>
        <dbReference type="SAM" id="Phobius"/>
    </source>
</evidence>
<dbReference type="AlphaFoldDB" id="A0A3E2NF68"/>
<comment type="caution">
    <text evidence="4">The sequence shown here is derived from an EMBL/GenBank/DDBJ whole genome shotgun (WGS) entry which is preliminary data.</text>
</comment>
<feature type="transmembrane region" description="Helical" evidence="1">
    <location>
        <begin position="449"/>
        <end position="468"/>
    </location>
</feature>
<keyword evidence="1" id="KW-0472">Membrane</keyword>
<dbReference type="CDD" id="cd00198">
    <property type="entry name" value="vWFA"/>
    <property type="match status" value="1"/>
</dbReference>
<evidence type="ECO:0000313" key="4">
    <source>
        <dbReference type="EMBL" id="RFZ79603.1"/>
    </source>
</evidence>
<feature type="domain" description="VWFA" evidence="3">
    <location>
        <begin position="36"/>
        <end position="231"/>
    </location>
</feature>
<dbReference type="EMBL" id="QOHO01000021">
    <property type="protein sequence ID" value="RFZ79603.1"/>
    <property type="molecule type" value="Genomic_DNA"/>
</dbReference>
<keyword evidence="1" id="KW-0812">Transmembrane</keyword>
<evidence type="ECO:0000313" key="5">
    <source>
        <dbReference type="Proteomes" id="UP000260680"/>
    </source>
</evidence>
<accession>A0A3E2NF68</accession>
<gene>
    <name evidence="4" type="ORF">DS742_07460</name>
</gene>
<dbReference type="Proteomes" id="UP000260680">
    <property type="component" value="Unassembled WGS sequence"/>
</dbReference>
<dbReference type="InterPro" id="IPR002035">
    <property type="entry name" value="VWF_A"/>
</dbReference>
<organism evidence="4 5">
    <name type="scientific">Lacrimispora amygdalina</name>
    <dbReference type="NCBI Taxonomy" id="253257"/>
    <lineage>
        <taxon>Bacteria</taxon>
        <taxon>Bacillati</taxon>
        <taxon>Bacillota</taxon>
        <taxon>Clostridia</taxon>
        <taxon>Lachnospirales</taxon>
        <taxon>Lachnospiraceae</taxon>
        <taxon>Lacrimispora</taxon>
    </lineage>
</organism>
<dbReference type="SMART" id="SM00327">
    <property type="entry name" value="VWA"/>
    <property type="match status" value="1"/>
</dbReference>
<proteinExistence type="predicted"/>
<dbReference type="PANTHER" id="PTHR10579">
    <property type="entry name" value="CALCIUM-ACTIVATED CHLORIDE CHANNEL REGULATOR"/>
    <property type="match status" value="1"/>
</dbReference>
<dbReference type="PANTHER" id="PTHR10579:SF43">
    <property type="entry name" value="ZINC FINGER (C3HC4-TYPE RING FINGER) FAMILY PROTEIN"/>
    <property type="match status" value="1"/>
</dbReference>
<feature type="signal peptide" evidence="2">
    <location>
        <begin position="1"/>
        <end position="25"/>
    </location>
</feature>
<dbReference type="SUPFAM" id="SSF53300">
    <property type="entry name" value="vWA-like"/>
    <property type="match status" value="1"/>
</dbReference>
<keyword evidence="1" id="KW-1133">Transmembrane helix</keyword>
<sequence>MKKIIPLGLAFLIFLCSTLVLPVQAADMSQRDSPADIVLVADISNSMNTADKEQYLKEALKLTVDLIPEKGRFALVTVNGEIVFASDLIDVSDMNEKQRIKSEIEHLSYSGNTNLAVGIQKAVFLLKDSKENTTKRKIILISDITDGGLYLGKAATAADYEQHVKIVKDSTQEAKEQGIVIDTILLRQAPKSDSTITEIEALSSETGGQLLRIENSNRFTECIESIYFSSFQYNRSEITGINTIGGQQTMEIVLPTEHVNRARILFSSTTPVKGIQVSHPGTIATESNRSYSMVDLSRPDKAGLQISVDQGNSKAVKVYLIVDYTLNVTVTANSEVEQSGKKEFIQKTTLIADIVDTVSGKSILEDDFLKYFSCNALLTVPGEEKGISLDLKMNDDHKLAAVITPVEFGQYHLTLDIKHDGIVPELPTAKVQIDDIRPVPEPSRFTEKAAAITGGCIILIAILVFVFVRKRKKQISGELHSEIHYDYGFSGKLDVYIVWAKGGDYEIPPFTFYLSRLGNQKRINLSEILSVSNIRLPFAGAEKIWFYVGPEKTLLIKNSSKAKILFSGSEIVSGRHAKLSYGQKFYIVFEQDVDEIEIYYRNVKEGDRKEETRHTYMLDQDITSKN</sequence>
<dbReference type="Gene3D" id="3.40.50.410">
    <property type="entry name" value="von Willebrand factor, type A domain"/>
    <property type="match status" value="1"/>
</dbReference>
<dbReference type="OrthoDB" id="9776294at2"/>
<dbReference type="Pfam" id="PF00092">
    <property type="entry name" value="VWA"/>
    <property type="match status" value="1"/>
</dbReference>
<evidence type="ECO:0000259" key="3">
    <source>
        <dbReference type="PROSITE" id="PS50234"/>
    </source>
</evidence>
<dbReference type="InterPro" id="IPR051266">
    <property type="entry name" value="CLCR"/>
</dbReference>
<keyword evidence="2" id="KW-0732">Signal</keyword>
<protein>
    <submittedName>
        <fullName evidence="4">VWA domain-containing protein</fullName>
    </submittedName>
</protein>
<reference evidence="4 5" key="1">
    <citation type="submission" date="2018-07" db="EMBL/GenBank/DDBJ databases">
        <title>New species, Clostridium PI-S10-A1B.</title>
        <authorList>
            <person name="Krishna G."/>
            <person name="Summeta K."/>
            <person name="Shikha S."/>
            <person name="Prabhu P.B."/>
            <person name="Suresh K."/>
        </authorList>
    </citation>
    <scope>NUCLEOTIDE SEQUENCE [LARGE SCALE GENOMIC DNA]</scope>
    <source>
        <strain evidence="4 5">PI-S10-A1B</strain>
    </source>
</reference>